<keyword evidence="2" id="KW-0472">Membrane</keyword>
<feature type="transmembrane region" description="Helical" evidence="2">
    <location>
        <begin position="670"/>
        <end position="689"/>
    </location>
</feature>
<name>A0AA88H4F2_NAELO</name>
<sequence>MTMRKQRFTTTLLLLSLLCILSFWSWWLNYHIILANSNDLNYENRDFMNVPLNDAPSKTSFSTNDRDASTPFTPSNIDRSQEESNDELHNVKFQESQQSVDSSSNVLDTDSTTVTNSMDSETVITSSKTHLLWLEDALLNQNRPCVAQAVKTELVRNAIQHLKALNNFSTQDEEVILHLLNQYLTQKCMSVPNFFTLMNTQLRENDLYKISSSVDSIHSKRKLRIKQIKQSILYSLLERHSQSLLFGNSTLFTKLISEANGLKDLQQPLGPSLKSTLLNVLSRVLNRGGQHHQDTIHSGSANIIHAPVKLIQALVSSEKDSHHRDGNSRGLPTSCKYILFEQQVFNEAIQFFSKRISQRGREVSLQFYNSEVNPTDVALLCSGKGGRVGNVDLYEELRRWFSGRRHLIDEMIVWQQSFQTTSFPTATTTIPIVTEQQPSTVESSTLQQKTEEATPTIGSEIPSEKIEEPSQFTTRQDHVEVKPSFLEESNVSQQQEIPIYETRKPSISTVIGKEGAPSVVQPPVQEEQPYITTVTQPSTAFEAKDQESEYYATIRPFHKEEPILTHPRMSPIISQFTRTSSPMVSQFPLFHSILDVFTIPLSLKRANSIITFYYLKLVEKVYHMMCLNCAPYQTLSVLHLESPGLEFLAHFVTIFSSLVFLILFVDHLNIISFTLFCFSFLALNVRNLLSFNSLVDVHGVEFPSGVTSLKATTSIPTHAISPSLLRAQFNTPFSLFSLYSSVADKTLFGMMHFLYLPLLSLAFDKKDSSLIFKACILVAASATLMEQVDIVFYTFFKHMALVLLLAGVARHLVTTIGYTLFYELYSLISYDLILDKAIFQIPEPFTEEDRKELSQVAHPKSKVVISIDARDENPLIIEAQAVAESGTASTILHSEIDTNEFENLPYEQKAERRYAEEQIEILEQDLKHNLGIDEEDQESRPSIEMANVLA</sequence>
<dbReference type="GeneID" id="68103936"/>
<organism evidence="3 4">
    <name type="scientific">Naegleria lovaniensis</name>
    <name type="common">Amoeba</name>
    <dbReference type="NCBI Taxonomy" id="51637"/>
    <lineage>
        <taxon>Eukaryota</taxon>
        <taxon>Discoba</taxon>
        <taxon>Heterolobosea</taxon>
        <taxon>Tetramitia</taxon>
        <taxon>Eutetramitia</taxon>
        <taxon>Vahlkampfiidae</taxon>
        <taxon>Naegleria</taxon>
    </lineage>
</organism>
<evidence type="ECO:0000313" key="4">
    <source>
        <dbReference type="Proteomes" id="UP000816034"/>
    </source>
</evidence>
<dbReference type="Proteomes" id="UP000816034">
    <property type="component" value="Unassembled WGS sequence"/>
</dbReference>
<feature type="region of interest" description="Disordered" evidence="1">
    <location>
        <begin position="931"/>
        <end position="950"/>
    </location>
</feature>
<accession>A0AA88H4F2</accession>
<evidence type="ECO:0000256" key="1">
    <source>
        <dbReference type="SAM" id="MobiDB-lite"/>
    </source>
</evidence>
<proteinExistence type="predicted"/>
<dbReference type="AlphaFoldDB" id="A0AA88H4F2"/>
<comment type="caution">
    <text evidence="3">The sequence shown here is derived from an EMBL/GenBank/DDBJ whole genome shotgun (WGS) entry which is preliminary data.</text>
</comment>
<feature type="region of interest" description="Disordered" evidence="1">
    <location>
        <begin position="437"/>
        <end position="456"/>
    </location>
</feature>
<feature type="transmembrane region" description="Helical" evidence="2">
    <location>
        <begin position="647"/>
        <end position="665"/>
    </location>
</feature>
<feature type="region of interest" description="Disordered" evidence="1">
    <location>
        <begin position="53"/>
        <end position="87"/>
    </location>
</feature>
<dbReference type="EMBL" id="PYSW02000004">
    <property type="protein sequence ID" value="KAG2392757.1"/>
    <property type="molecule type" value="Genomic_DNA"/>
</dbReference>
<dbReference type="RefSeq" id="XP_044554651.1">
    <property type="nucleotide sequence ID" value="XM_044687142.1"/>
</dbReference>
<keyword evidence="4" id="KW-1185">Reference proteome</keyword>
<evidence type="ECO:0000313" key="3">
    <source>
        <dbReference type="EMBL" id="KAG2392757.1"/>
    </source>
</evidence>
<reference evidence="3 4" key="1">
    <citation type="journal article" date="2018" name="BMC Genomics">
        <title>The genome of Naegleria lovaniensis, the basis for a comparative approach to unravel pathogenicity factors of the human pathogenic amoeba N. fowleri.</title>
        <authorList>
            <person name="Liechti N."/>
            <person name="Schurch N."/>
            <person name="Bruggmann R."/>
            <person name="Wittwer M."/>
        </authorList>
    </citation>
    <scope>NUCLEOTIDE SEQUENCE [LARGE SCALE GENOMIC DNA]</scope>
    <source>
        <strain evidence="3 4">ATCC 30569</strain>
    </source>
</reference>
<feature type="transmembrane region" description="Helical" evidence="2">
    <location>
        <begin position="799"/>
        <end position="821"/>
    </location>
</feature>
<keyword evidence="2" id="KW-1133">Transmembrane helix</keyword>
<evidence type="ECO:0000256" key="2">
    <source>
        <dbReference type="SAM" id="Phobius"/>
    </source>
</evidence>
<feature type="compositionally biased region" description="Polar residues" evidence="1">
    <location>
        <begin position="437"/>
        <end position="448"/>
    </location>
</feature>
<protein>
    <submittedName>
        <fullName evidence="3">Uncharacterized protein</fullName>
    </submittedName>
</protein>
<feature type="transmembrane region" description="Helical" evidence="2">
    <location>
        <begin position="746"/>
        <end position="763"/>
    </location>
</feature>
<keyword evidence="2" id="KW-0812">Transmembrane</keyword>
<feature type="region of interest" description="Disordered" evidence="1">
    <location>
        <begin position="94"/>
        <end position="113"/>
    </location>
</feature>
<gene>
    <name evidence="3" type="ORF">C9374_011482</name>
</gene>